<feature type="compositionally biased region" description="Polar residues" evidence="1">
    <location>
        <begin position="1"/>
        <end position="11"/>
    </location>
</feature>
<feature type="compositionally biased region" description="Low complexity" evidence="1">
    <location>
        <begin position="82"/>
        <end position="100"/>
    </location>
</feature>
<proteinExistence type="predicted"/>
<dbReference type="EMBL" id="VXIV02002561">
    <property type="protein sequence ID" value="KAF6024541.1"/>
    <property type="molecule type" value="Genomic_DNA"/>
</dbReference>
<dbReference type="Proteomes" id="UP000593567">
    <property type="component" value="Unassembled WGS sequence"/>
</dbReference>
<reference evidence="2" key="1">
    <citation type="submission" date="2020-06" db="EMBL/GenBank/DDBJ databases">
        <title>Draft genome of Bugula neritina, a colonial animal packing powerful symbionts and potential medicines.</title>
        <authorList>
            <person name="Rayko M."/>
        </authorList>
    </citation>
    <scope>NUCLEOTIDE SEQUENCE [LARGE SCALE GENOMIC DNA]</scope>
    <source>
        <strain evidence="2">Kwan_BN1</strain>
    </source>
</reference>
<feature type="compositionally biased region" description="Polar residues" evidence="1">
    <location>
        <begin position="142"/>
        <end position="168"/>
    </location>
</feature>
<accession>A0A7J7JG05</accession>
<sequence>MLSESPSSLEQSDLDSLGALPDTTFRRREPTGNTEDKSKRESLDIQTLAKLQEQSLRDSLSAVRKASTSPAGSVGVPSLNISDLDSSTGSLSSSNEESFSQRAEEKANQGSGTFRVRKPTRNKTPSPTLQLNGDTPIIHKSVVNTKNMSAVVSSPGTNSPHIRTSLSPRSVHAAKPASSQTMSGLRNPKSSLPAPTNHRTRSAGTTPKSGLRPPTSVRHTGTR</sequence>
<organism evidence="2 3">
    <name type="scientific">Bugula neritina</name>
    <name type="common">Brown bryozoan</name>
    <name type="synonym">Sertularia neritina</name>
    <dbReference type="NCBI Taxonomy" id="10212"/>
    <lineage>
        <taxon>Eukaryota</taxon>
        <taxon>Metazoa</taxon>
        <taxon>Spiralia</taxon>
        <taxon>Lophotrochozoa</taxon>
        <taxon>Bryozoa</taxon>
        <taxon>Gymnolaemata</taxon>
        <taxon>Cheilostomatida</taxon>
        <taxon>Flustrina</taxon>
        <taxon>Buguloidea</taxon>
        <taxon>Bugulidae</taxon>
        <taxon>Bugula</taxon>
    </lineage>
</organism>
<evidence type="ECO:0000313" key="3">
    <source>
        <dbReference type="Proteomes" id="UP000593567"/>
    </source>
</evidence>
<comment type="caution">
    <text evidence="2">The sequence shown here is derived from an EMBL/GenBank/DDBJ whole genome shotgun (WGS) entry which is preliminary data.</text>
</comment>
<feature type="compositionally biased region" description="Basic and acidic residues" evidence="1">
    <location>
        <begin position="24"/>
        <end position="43"/>
    </location>
</feature>
<name>A0A7J7JG05_BUGNE</name>
<feature type="compositionally biased region" description="Polar residues" evidence="1">
    <location>
        <begin position="122"/>
        <end position="133"/>
    </location>
</feature>
<keyword evidence="3" id="KW-1185">Reference proteome</keyword>
<evidence type="ECO:0000313" key="2">
    <source>
        <dbReference type="EMBL" id="KAF6024541.1"/>
    </source>
</evidence>
<dbReference type="AlphaFoldDB" id="A0A7J7JG05"/>
<gene>
    <name evidence="2" type="ORF">EB796_017161</name>
</gene>
<feature type="compositionally biased region" description="Polar residues" evidence="1">
    <location>
        <begin position="177"/>
        <end position="194"/>
    </location>
</feature>
<protein>
    <submittedName>
        <fullName evidence="2">Uncharacterized protein</fullName>
    </submittedName>
</protein>
<feature type="region of interest" description="Disordered" evidence="1">
    <location>
        <begin position="1"/>
        <end position="223"/>
    </location>
</feature>
<evidence type="ECO:0000256" key="1">
    <source>
        <dbReference type="SAM" id="MobiDB-lite"/>
    </source>
</evidence>